<organism evidence="1 2">
    <name type="scientific">Halosquirtibacter laminarini</name>
    <dbReference type="NCBI Taxonomy" id="3374600"/>
    <lineage>
        <taxon>Bacteria</taxon>
        <taxon>Pseudomonadati</taxon>
        <taxon>Bacteroidota</taxon>
        <taxon>Bacteroidia</taxon>
        <taxon>Marinilabiliales</taxon>
        <taxon>Prolixibacteraceae</taxon>
        <taxon>Halosquirtibacter</taxon>
    </lineage>
</organism>
<name>A0AC61NR56_9BACT</name>
<evidence type="ECO:0000313" key="1">
    <source>
        <dbReference type="EMBL" id="QZE14739.1"/>
    </source>
</evidence>
<sequence length="99" mass="11787">MEDKLSISVNIAERRFPLKIDRAEEERIRLATKLINEKVLQYRQRFGKDEFDSLAMTALQFVVDMLTLKDHKDISPFVEKIEDLNDHLESFFDENQNKE</sequence>
<keyword evidence="1" id="KW-0132">Cell division</keyword>
<protein>
    <submittedName>
        <fullName evidence="1">Cell division protein ZapA</fullName>
    </submittedName>
</protein>
<dbReference type="Proteomes" id="UP000826212">
    <property type="component" value="Chromosome"/>
</dbReference>
<proteinExistence type="predicted"/>
<evidence type="ECO:0000313" key="2">
    <source>
        <dbReference type="Proteomes" id="UP000826212"/>
    </source>
</evidence>
<dbReference type="EMBL" id="CP081303">
    <property type="protein sequence ID" value="QZE14739.1"/>
    <property type="molecule type" value="Genomic_DNA"/>
</dbReference>
<keyword evidence="1" id="KW-0131">Cell cycle</keyword>
<gene>
    <name evidence="1" type="ORF">K4L44_02445</name>
</gene>
<accession>A0AC61NR56</accession>
<reference evidence="1" key="1">
    <citation type="submission" date="2021-08" db="EMBL/GenBank/DDBJ databases">
        <title>Novel anaerobic bacterium isolated from sea squirt in East Sea, Republic of Korea.</title>
        <authorList>
            <person name="Nguyen T.H."/>
            <person name="Li Z."/>
            <person name="Lee Y.-J."/>
            <person name="Ko J."/>
            <person name="Kim S.-G."/>
        </authorList>
    </citation>
    <scope>NUCLEOTIDE SEQUENCE</scope>
    <source>
        <strain evidence="1">KCTC 25031</strain>
    </source>
</reference>
<keyword evidence="2" id="KW-1185">Reference proteome</keyword>